<reference evidence="1" key="1">
    <citation type="submission" date="2021-06" db="EMBL/GenBank/DDBJ databases">
        <authorList>
            <person name="Kallberg Y."/>
            <person name="Tangrot J."/>
            <person name="Rosling A."/>
        </authorList>
    </citation>
    <scope>NUCLEOTIDE SEQUENCE</scope>
    <source>
        <strain evidence="1">MA461A</strain>
    </source>
</reference>
<evidence type="ECO:0000313" key="2">
    <source>
        <dbReference type="Proteomes" id="UP000789920"/>
    </source>
</evidence>
<gene>
    <name evidence="1" type="ORF">RPERSI_LOCUS19301</name>
</gene>
<organism evidence="1 2">
    <name type="scientific">Racocetra persica</name>
    <dbReference type="NCBI Taxonomy" id="160502"/>
    <lineage>
        <taxon>Eukaryota</taxon>
        <taxon>Fungi</taxon>
        <taxon>Fungi incertae sedis</taxon>
        <taxon>Mucoromycota</taxon>
        <taxon>Glomeromycotina</taxon>
        <taxon>Glomeromycetes</taxon>
        <taxon>Diversisporales</taxon>
        <taxon>Gigasporaceae</taxon>
        <taxon>Racocetra</taxon>
    </lineage>
</organism>
<accession>A0ACA9RGP3</accession>
<dbReference type="EMBL" id="CAJVQC010052667">
    <property type="protein sequence ID" value="CAG8791850.1"/>
    <property type="molecule type" value="Genomic_DNA"/>
</dbReference>
<name>A0ACA9RGP3_9GLOM</name>
<keyword evidence="2" id="KW-1185">Reference proteome</keyword>
<proteinExistence type="predicted"/>
<comment type="caution">
    <text evidence="1">The sequence shown here is derived from an EMBL/GenBank/DDBJ whole genome shotgun (WGS) entry which is preliminary data.</text>
</comment>
<dbReference type="Proteomes" id="UP000789920">
    <property type="component" value="Unassembled WGS sequence"/>
</dbReference>
<protein>
    <submittedName>
        <fullName evidence="1">36117_t:CDS:1</fullName>
    </submittedName>
</protein>
<feature type="non-terminal residue" evidence="1">
    <location>
        <position position="1"/>
    </location>
</feature>
<evidence type="ECO:0000313" key="1">
    <source>
        <dbReference type="EMBL" id="CAG8791850.1"/>
    </source>
</evidence>
<sequence>MGNCKSLWDQLLLKQITGLNIRLNSTGPEENLTRLRIKEGFSLVSASENNWHEKILEAYSRF</sequence>